<organism evidence="8 9">
    <name type="scientific">Rhodotorula toruloides</name>
    <name type="common">Yeast</name>
    <name type="synonym">Rhodosporidium toruloides</name>
    <dbReference type="NCBI Taxonomy" id="5286"/>
    <lineage>
        <taxon>Eukaryota</taxon>
        <taxon>Fungi</taxon>
        <taxon>Dikarya</taxon>
        <taxon>Basidiomycota</taxon>
        <taxon>Pucciniomycotina</taxon>
        <taxon>Microbotryomycetes</taxon>
        <taxon>Sporidiobolales</taxon>
        <taxon>Sporidiobolaceae</taxon>
        <taxon>Rhodotorula</taxon>
    </lineage>
</organism>
<dbReference type="InterPro" id="IPR036638">
    <property type="entry name" value="HLH_DNA-bd_sf"/>
</dbReference>
<gene>
    <name evidence="8" type="ORF">Rt10032_c12g4736</name>
</gene>
<sequence>MPPPPLDTPYAHNPLRATLGFDIHPLSPSDTSSPATSPPTAFSPRLFPDNSLPTFLSSSTPSSGSTSSAGEMPPPPTQQFGFKADASPSPVPVGRSGMGGPVGAGIDPSVLFGLGTPASGGYGSFGMGIGSYGGTSSVLSDADLDLENMIASFGNGTGGGHGHSGHAVHASWAGDAAVANGLLGLASHAPHNPSFQAFAASPRMHQAPSPAAHTRAAASPTEEREYGSLGGSRQRGSEGFASPPPSRHPPPSAAQSSKRSTSTERTGRVSRSSGVGKAPRQTSRSRSARRSANAAGYQDRPSPGGREGERTTSSGGGTPALTPGGGALPATSSAHGTAAIIIPSSSASLASMTIPTSSVGDHLSRSFGHTHHAYAMSLPTYPSAAGTPSSVPTAGSWFPQAHQHTSFAASGSTGAFASPHVPLNPLSIGSPGATSPRPDPLTGWRPSSGVGMPASAPAGMTSASGSLGVSVSSAGGSRKNKGLEDVLEEEADSRGDPVSEKRRKRRESHNAVERRRRDNINDRISELSALIPPALLLGQSLDPAAALNPDQVPDEGPASPAIGALSLMSPLPGGASGSPPGSGFAAGAGMSAAGQKPNKGVVLAKSVEYIRYLQQVVELQQQQTAELMRQNTLLRQSFSSGTGSSPEDRSSVFAHVPPQPPSFPPSITTTASSATSPGQAAPGHTSMAADSPFAASGSGQGERRSNSGTAFLDYVDEDEQRDEDGDAGGSSRQRGWTPLLDAGGMHVLKSEEDADEMDES</sequence>
<feature type="compositionally biased region" description="Low complexity" evidence="6">
    <location>
        <begin position="25"/>
        <end position="44"/>
    </location>
</feature>
<feature type="region of interest" description="Disordered" evidence="6">
    <location>
        <begin position="1"/>
        <end position="100"/>
    </location>
</feature>
<dbReference type="PANTHER" id="PTHR45776">
    <property type="entry name" value="MIP04163P"/>
    <property type="match status" value="1"/>
</dbReference>
<feature type="compositionally biased region" description="Pro residues" evidence="6">
    <location>
        <begin position="242"/>
        <end position="252"/>
    </location>
</feature>
<comment type="caution">
    <text evidence="8">The sequence shown here is derived from an EMBL/GenBank/DDBJ whole genome shotgun (WGS) entry which is preliminary data.</text>
</comment>
<feature type="domain" description="BHLH" evidence="7">
    <location>
        <begin position="504"/>
        <end position="613"/>
    </location>
</feature>
<evidence type="ECO:0000256" key="2">
    <source>
        <dbReference type="ARBA" id="ARBA00023015"/>
    </source>
</evidence>
<feature type="compositionally biased region" description="Gly residues" evidence="6">
    <location>
        <begin position="314"/>
        <end position="327"/>
    </location>
</feature>
<dbReference type="OrthoDB" id="2529853at2759"/>
<proteinExistence type="predicted"/>
<reference evidence="8 9" key="1">
    <citation type="submission" date="2019-07" db="EMBL/GenBank/DDBJ databases">
        <title>Rhodotorula toruloides NBRC10032 genome sequencing.</title>
        <authorList>
            <person name="Shida Y."/>
            <person name="Takaku H."/>
            <person name="Ogasawara W."/>
            <person name="Mori K."/>
        </authorList>
    </citation>
    <scope>NUCLEOTIDE SEQUENCE [LARGE SCALE GENOMIC DNA]</scope>
    <source>
        <strain evidence="8 9">NBRC10032</strain>
    </source>
</reference>
<accession>A0A511KK20</accession>
<feature type="region of interest" description="Disordered" evidence="6">
    <location>
        <begin position="637"/>
        <end position="760"/>
    </location>
</feature>
<dbReference type="SUPFAM" id="SSF47459">
    <property type="entry name" value="HLH, helix-loop-helix DNA-binding domain"/>
    <property type="match status" value="1"/>
</dbReference>
<dbReference type="AlphaFoldDB" id="A0A511KK20"/>
<dbReference type="PANTHER" id="PTHR45776:SF2">
    <property type="entry name" value="MIP04163P"/>
    <property type="match status" value="1"/>
</dbReference>
<feature type="compositionally biased region" description="Low complexity" evidence="6">
    <location>
        <begin position="51"/>
        <end position="68"/>
    </location>
</feature>
<dbReference type="EMBL" id="BJWK01000012">
    <property type="protein sequence ID" value="GEM10719.1"/>
    <property type="molecule type" value="Genomic_DNA"/>
</dbReference>
<evidence type="ECO:0000256" key="4">
    <source>
        <dbReference type="ARBA" id="ARBA00023163"/>
    </source>
</evidence>
<dbReference type="Pfam" id="PF00010">
    <property type="entry name" value="HLH"/>
    <property type="match status" value="1"/>
</dbReference>
<dbReference type="GO" id="GO:0000981">
    <property type="term" value="F:DNA-binding transcription factor activity, RNA polymerase II-specific"/>
    <property type="evidence" value="ECO:0007669"/>
    <property type="project" value="TreeGrafter"/>
</dbReference>
<feature type="compositionally biased region" description="Low complexity" evidence="6">
    <location>
        <begin position="665"/>
        <end position="682"/>
    </location>
</feature>
<feature type="compositionally biased region" description="Low complexity" evidence="6">
    <location>
        <begin position="462"/>
        <end position="477"/>
    </location>
</feature>
<dbReference type="PROSITE" id="PS50888">
    <property type="entry name" value="BHLH"/>
    <property type="match status" value="1"/>
</dbReference>
<evidence type="ECO:0000256" key="3">
    <source>
        <dbReference type="ARBA" id="ARBA00023125"/>
    </source>
</evidence>
<feature type="region of interest" description="Disordered" evidence="6">
    <location>
        <begin position="201"/>
        <end position="332"/>
    </location>
</feature>
<dbReference type="GO" id="GO:0005634">
    <property type="term" value="C:nucleus"/>
    <property type="evidence" value="ECO:0007669"/>
    <property type="project" value="UniProtKB-SubCell"/>
</dbReference>
<keyword evidence="3" id="KW-0238">DNA-binding</keyword>
<feature type="region of interest" description="Disordered" evidence="6">
    <location>
        <begin position="546"/>
        <end position="565"/>
    </location>
</feature>
<feature type="compositionally biased region" description="Acidic residues" evidence="6">
    <location>
        <begin position="714"/>
        <end position="726"/>
    </location>
</feature>
<evidence type="ECO:0000256" key="1">
    <source>
        <dbReference type="ARBA" id="ARBA00004123"/>
    </source>
</evidence>
<evidence type="ECO:0000259" key="7">
    <source>
        <dbReference type="PROSITE" id="PS50888"/>
    </source>
</evidence>
<keyword evidence="5" id="KW-0539">Nucleus</keyword>
<keyword evidence="2" id="KW-0805">Transcription regulation</keyword>
<keyword evidence="4" id="KW-0804">Transcription</keyword>
<protein>
    <submittedName>
        <fullName evidence="8">Transcription regulator</fullName>
    </submittedName>
</protein>
<dbReference type="SMART" id="SM00353">
    <property type="entry name" value="HLH"/>
    <property type="match status" value="1"/>
</dbReference>
<evidence type="ECO:0000313" key="9">
    <source>
        <dbReference type="Proteomes" id="UP000321518"/>
    </source>
</evidence>
<dbReference type="Proteomes" id="UP000321518">
    <property type="component" value="Unassembled WGS sequence"/>
</dbReference>
<evidence type="ECO:0000256" key="6">
    <source>
        <dbReference type="SAM" id="MobiDB-lite"/>
    </source>
</evidence>
<dbReference type="Gene3D" id="4.10.280.10">
    <property type="entry name" value="Helix-loop-helix DNA-binding domain"/>
    <property type="match status" value="1"/>
</dbReference>
<feature type="region of interest" description="Disordered" evidence="6">
    <location>
        <begin position="426"/>
        <end position="517"/>
    </location>
</feature>
<comment type="subcellular location">
    <subcellularLocation>
        <location evidence="1">Nucleus</location>
    </subcellularLocation>
</comment>
<dbReference type="GO" id="GO:0000978">
    <property type="term" value="F:RNA polymerase II cis-regulatory region sequence-specific DNA binding"/>
    <property type="evidence" value="ECO:0007669"/>
    <property type="project" value="TreeGrafter"/>
</dbReference>
<name>A0A511KK20_RHOTO</name>
<feature type="compositionally biased region" description="Low complexity" evidence="6">
    <location>
        <begin position="207"/>
        <end position="220"/>
    </location>
</feature>
<dbReference type="GO" id="GO:0046983">
    <property type="term" value="F:protein dimerization activity"/>
    <property type="evidence" value="ECO:0007669"/>
    <property type="project" value="InterPro"/>
</dbReference>
<feature type="compositionally biased region" description="Basic and acidic residues" evidence="6">
    <location>
        <begin position="508"/>
        <end position="517"/>
    </location>
</feature>
<dbReference type="InterPro" id="IPR011598">
    <property type="entry name" value="bHLH_dom"/>
</dbReference>
<evidence type="ECO:0000313" key="8">
    <source>
        <dbReference type="EMBL" id="GEM10719.1"/>
    </source>
</evidence>
<evidence type="ECO:0000256" key="5">
    <source>
        <dbReference type="ARBA" id="ARBA00023242"/>
    </source>
</evidence>